<dbReference type="EMBL" id="QYBB01000047">
    <property type="protein sequence ID" value="RYC29555.1"/>
    <property type="molecule type" value="Genomic_DNA"/>
</dbReference>
<evidence type="ECO:0000313" key="3">
    <source>
        <dbReference type="Proteomes" id="UP000290759"/>
    </source>
</evidence>
<keyword evidence="3" id="KW-1185">Reference proteome</keyword>
<dbReference type="Proteomes" id="UP000290759">
    <property type="component" value="Unassembled WGS sequence"/>
</dbReference>
<protein>
    <submittedName>
        <fullName evidence="2">Uncharacterized protein</fullName>
    </submittedName>
</protein>
<keyword evidence="1" id="KW-0472">Membrane</keyword>
<dbReference type="RefSeq" id="WP_129229280.1">
    <property type="nucleotide sequence ID" value="NZ_QYBB01000047.1"/>
</dbReference>
<accession>A0A4Q2U454</accession>
<comment type="caution">
    <text evidence="2">The sequence shown here is derived from an EMBL/GenBank/DDBJ whole genome shotgun (WGS) entry which is preliminary data.</text>
</comment>
<reference evidence="2 3" key="2">
    <citation type="submission" date="2019-02" db="EMBL/GenBank/DDBJ databases">
        <title>'Lichenibacterium ramalinii' gen. nov. sp. nov., 'Lichenibacterium minor' gen. nov. sp. nov.</title>
        <authorList>
            <person name="Pankratov T."/>
        </authorList>
    </citation>
    <scope>NUCLEOTIDE SEQUENCE [LARGE SCALE GENOMIC DNA]</scope>
    <source>
        <strain evidence="2 3">RmlP026</strain>
    </source>
</reference>
<sequence length="179" mass="19882">MIVLDKDRGKPIHVRQSLFLPLIVTSTAGVIATIIALESAKSIGNKSAGDIWSIKSAIAMSIPVVIPMGFLFLLLVLLVSHRCFWSADVDGSVISYRSVFHDTEVSVADIVRVSNGRGRLTWSVLHVKDGTSILMFDVAVGCFGDMARFEDDILLKIPQLEMKRRLFDKIIRKGYTEYL</sequence>
<feature type="transmembrane region" description="Helical" evidence="1">
    <location>
        <begin position="57"/>
        <end position="79"/>
    </location>
</feature>
<reference evidence="2 3" key="1">
    <citation type="submission" date="2018-12" db="EMBL/GenBank/DDBJ databases">
        <authorList>
            <person name="Grouzdev D.S."/>
            <person name="Krutkina M.S."/>
        </authorList>
    </citation>
    <scope>NUCLEOTIDE SEQUENCE [LARGE SCALE GENOMIC DNA]</scope>
    <source>
        <strain evidence="2 3">RmlP026</strain>
    </source>
</reference>
<evidence type="ECO:0000256" key="1">
    <source>
        <dbReference type="SAM" id="Phobius"/>
    </source>
</evidence>
<keyword evidence="1" id="KW-1133">Transmembrane helix</keyword>
<gene>
    <name evidence="2" type="ORF">D3273_23215</name>
</gene>
<proteinExistence type="predicted"/>
<feature type="transmembrane region" description="Helical" evidence="1">
    <location>
        <begin position="18"/>
        <end position="37"/>
    </location>
</feature>
<organism evidence="2 3">
    <name type="scientific">Lichenibacterium minor</name>
    <dbReference type="NCBI Taxonomy" id="2316528"/>
    <lineage>
        <taxon>Bacteria</taxon>
        <taxon>Pseudomonadati</taxon>
        <taxon>Pseudomonadota</taxon>
        <taxon>Alphaproteobacteria</taxon>
        <taxon>Hyphomicrobiales</taxon>
        <taxon>Lichenihabitantaceae</taxon>
        <taxon>Lichenibacterium</taxon>
    </lineage>
</organism>
<keyword evidence="1" id="KW-0812">Transmembrane</keyword>
<evidence type="ECO:0000313" key="2">
    <source>
        <dbReference type="EMBL" id="RYC29555.1"/>
    </source>
</evidence>
<dbReference type="AlphaFoldDB" id="A0A4Q2U454"/>
<name>A0A4Q2U454_9HYPH</name>